<proteinExistence type="predicted"/>
<feature type="signal peptide" evidence="2">
    <location>
        <begin position="1"/>
        <end position="23"/>
    </location>
</feature>
<keyword evidence="2" id="KW-0732">Signal</keyword>
<protein>
    <submittedName>
        <fullName evidence="3">Uncharacterized protein</fullName>
    </submittedName>
</protein>
<dbReference type="EMBL" id="VSWC01000145">
    <property type="protein sequence ID" value="KAA1076332.1"/>
    <property type="molecule type" value="Genomic_DNA"/>
</dbReference>
<keyword evidence="5" id="KW-1185">Reference proteome</keyword>
<dbReference type="EMBL" id="VDEP01000038">
    <property type="protein sequence ID" value="KAA1135621.1"/>
    <property type="molecule type" value="Genomic_DNA"/>
</dbReference>
<organism evidence="3 5">
    <name type="scientific">Puccinia graminis f. sp. tritici</name>
    <dbReference type="NCBI Taxonomy" id="56615"/>
    <lineage>
        <taxon>Eukaryota</taxon>
        <taxon>Fungi</taxon>
        <taxon>Dikarya</taxon>
        <taxon>Basidiomycota</taxon>
        <taxon>Pucciniomycotina</taxon>
        <taxon>Pucciniomycetes</taxon>
        <taxon>Pucciniales</taxon>
        <taxon>Pucciniaceae</taxon>
        <taxon>Puccinia</taxon>
    </lineage>
</organism>
<sequence>MLSEIRSWLIALIVISVETSTCSFPHSFSFRDMRDWEARHDFWIFATRELHLPKASSSLQHPVGDKGETKPIPYEPNKKSARLVDYAEEESHTRAEVAGQSVHYQVPQLDSKPTKAIKDSQKLYGSNSANHSGISFAKKEAGSSPRVEKIEAEDTSIHNKLEPAKLSANFLELYKRGRPTGSKNMKNKRRKSADLPKRTLPFKLVSVPFNRNREEDFVLQAIFNLKRVDDTNFIDHYLRGNDGRFKIINIQENQIKEFYNLYHRESRLDYSEDNMSPSGRRRIPEYVLEQRIVRRAKYAKAVENFRGPTEIKELKDYKQHVSKQFSHFIEMIENTVDRTPGEKKEQLLNESNAILGLLPFYLFHVDMINTLIPCEKNKQLVGNGLGAQRESAGKIFLEIARKIIAPGHQPIWTDRNFRREDLSMFARHDFNTATALCSFNWQVLGYWLECTRSSQFHDDVTYANGLIHNQFKHFLNDIIASSMDRYEQSM</sequence>
<dbReference type="OrthoDB" id="2497383at2759"/>
<evidence type="ECO:0000313" key="6">
    <source>
        <dbReference type="Proteomes" id="UP000325313"/>
    </source>
</evidence>
<gene>
    <name evidence="3" type="ORF">PGT21_002811</name>
    <name evidence="4" type="ORF">PGTUg99_026904</name>
</gene>
<evidence type="ECO:0000313" key="3">
    <source>
        <dbReference type="EMBL" id="KAA1076332.1"/>
    </source>
</evidence>
<accession>A0A5B0MI33</accession>
<evidence type="ECO:0000256" key="2">
    <source>
        <dbReference type="SAM" id="SignalP"/>
    </source>
</evidence>
<evidence type="ECO:0000313" key="5">
    <source>
        <dbReference type="Proteomes" id="UP000324748"/>
    </source>
</evidence>
<comment type="caution">
    <text evidence="3">The sequence shown here is derived from an EMBL/GenBank/DDBJ whole genome shotgun (WGS) entry which is preliminary data.</text>
</comment>
<feature type="region of interest" description="Disordered" evidence="1">
    <location>
        <begin position="56"/>
        <end position="76"/>
    </location>
</feature>
<dbReference type="Proteomes" id="UP000325313">
    <property type="component" value="Unassembled WGS sequence"/>
</dbReference>
<feature type="chain" id="PRO_5036366155" evidence="2">
    <location>
        <begin position="24"/>
        <end position="490"/>
    </location>
</feature>
<dbReference type="AlphaFoldDB" id="A0A5B0MI33"/>
<evidence type="ECO:0000256" key="1">
    <source>
        <dbReference type="SAM" id="MobiDB-lite"/>
    </source>
</evidence>
<evidence type="ECO:0000313" key="4">
    <source>
        <dbReference type="EMBL" id="KAA1135621.1"/>
    </source>
</evidence>
<reference evidence="5 6" key="1">
    <citation type="submission" date="2019-05" db="EMBL/GenBank/DDBJ databases">
        <title>Emergence of the Ug99 lineage of the wheat stem rust pathogen through somatic hybridization.</title>
        <authorList>
            <person name="Li F."/>
            <person name="Upadhyaya N.M."/>
            <person name="Sperschneider J."/>
            <person name="Matny O."/>
            <person name="Nguyen-Phuc H."/>
            <person name="Mago R."/>
            <person name="Raley C."/>
            <person name="Miller M.E."/>
            <person name="Silverstein K.A.T."/>
            <person name="Henningsen E."/>
            <person name="Hirsch C.D."/>
            <person name="Visser B."/>
            <person name="Pretorius Z.A."/>
            <person name="Steffenson B.J."/>
            <person name="Schwessinger B."/>
            <person name="Dodds P.N."/>
            <person name="Figueroa M."/>
        </authorList>
    </citation>
    <scope>NUCLEOTIDE SEQUENCE [LARGE SCALE GENOMIC DNA]</scope>
    <source>
        <strain evidence="3">21-0</strain>
        <strain evidence="4 6">Ug99</strain>
    </source>
</reference>
<dbReference type="Proteomes" id="UP000324748">
    <property type="component" value="Unassembled WGS sequence"/>
</dbReference>
<name>A0A5B0MI33_PUCGR</name>